<dbReference type="OrthoDB" id="5873926at2759"/>
<name>A0A368FRP2_ANCCA</name>
<feature type="domain" description="ShKT" evidence="1">
    <location>
        <begin position="17"/>
        <end position="59"/>
    </location>
</feature>
<dbReference type="InterPro" id="IPR003582">
    <property type="entry name" value="ShKT_dom"/>
</dbReference>
<organism evidence="2 3">
    <name type="scientific">Ancylostoma caninum</name>
    <name type="common">Dog hookworm</name>
    <dbReference type="NCBI Taxonomy" id="29170"/>
    <lineage>
        <taxon>Eukaryota</taxon>
        <taxon>Metazoa</taxon>
        <taxon>Ecdysozoa</taxon>
        <taxon>Nematoda</taxon>
        <taxon>Chromadorea</taxon>
        <taxon>Rhabditida</taxon>
        <taxon>Rhabditina</taxon>
        <taxon>Rhabditomorpha</taxon>
        <taxon>Strongyloidea</taxon>
        <taxon>Ancylostomatidae</taxon>
        <taxon>Ancylostomatinae</taxon>
        <taxon>Ancylostoma</taxon>
    </lineage>
</organism>
<evidence type="ECO:0000313" key="2">
    <source>
        <dbReference type="EMBL" id="RCN34823.1"/>
    </source>
</evidence>
<accession>A0A368FRP2</accession>
<dbReference type="EMBL" id="JOJR01000735">
    <property type="protein sequence ID" value="RCN34823.1"/>
    <property type="molecule type" value="Genomic_DNA"/>
</dbReference>
<comment type="caution">
    <text evidence="2">The sequence shown here is derived from an EMBL/GenBank/DDBJ whole genome shotgun (WGS) entry which is preliminary data.</text>
</comment>
<sequence>MLQFSTSSKPTTSQGQVCMDLLTTRSNRSGCFFNRRLCRRRGLEDYMRKNCPVTCGYCKMCFDDTANGLCSQSIVKRMCNNRNPRIRTATRARCPVACGICSPGAVLVLR</sequence>
<dbReference type="SMART" id="SM00254">
    <property type="entry name" value="ShKT"/>
    <property type="match status" value="2"/>
</dbReference>
<dbReference type="Proteomes" id="UP000252519">
    <property type="component" value="Unassembled WGS sequence"/>
</dbReference>
<evidence type="ECO:0000259" key="1">
    <source>
        <dbReference type="SMART" id="SM00254"/>
    </source>
</evidence>
<evidence type="ECO:0000313" key="3">
    <source>
        <dbReference type="Proteomes" id="UP000252519"/>
    </source>
</evidence>
<gene>
    <name evidence="2" type="ORF">ANCCAN_19337</name>
</gene>
<dbReference type="AlphaFoldDB" id="A0A368FRP2"/>
<keyword evidence="3" id="KW-1185">Reference proteome</keyword>
<dbReference type="Gene3D" id="1.10.10.1940">
    <property type="match status" value="1"/>
</dbReference>
<feature type="domain" description="ShKT" evidence="1">
    <location>
        <begin position="60"/>
        <end position="102"/>
    </location>
</feature>
<reference evidence="2 3" key="1">
    <citation type="submission" date="2014-10" db="EMBL/GenBank/DDBJ databases">
        <title>Draft genome of the hookworm Ancylostoma caninum.</title>
        <authorList>
            <person name="Mitreva M."/>
        </authorList>
    </citation>
    <scope>NUCLEOTIDE SEQUENCE [LARGE SCALE GENOMIC DNA]</scope>
    <source>
        <strain evidence="2 3">Baltimore</strain>
    </source>
</reference>
<dbReference type="Pfam" id="PF01549">
    <property type="entry name" value="ShK"/>
    <property type="match status" value="2"/>
</dbReference>
<protein>
    <submittedName>
        <fullName evidence="2">ShTK domain protein</fullName>
    </submittedName>
</protein>
<proteinExistence type="predicted"/>